<evidence type="ECO:0000256" key="1">
    <source>
        <dbReference type="ARBA" id="ARBA00022649"/>
    </source>
</evidence>
<proteinExistence type="predicted"/>
<evidence type="ECO:0000313" key="2">
    <source>
        <dbReference type="EMBL" id="CRY95623.1"/>
    </source>
</evidence>
<reference evidence="2" key="2">
    <citation type="submission" date="2015-07" db="EMBL/GenBank/DDBJ databases">
        <title>Plasmids, circular viruses and viroids from rat gut.</title>
        <authorList>
            <person name="Jorgensen T.J."/>
            <person name="Hansen M.A."/>
            <person name="Xu Z."/>
            <person name="Tabak M.A."/>
            <person name="Sorensen S.J."/>
            <person name="Hansen L.H."/>
        </authorList>
    </citation>
    <scope>NUCLEOTIDE SEQUENCE</scope>
    <source>
        <plasmid evidence="2">pRGRH0695</plasmid>
    </source>
</reference>
<evidence type="ECO:0008006" key="3">
    <source>
        <dbReference type="Google" id="ProtNLM"/>
    </source>
</evidence>
<dbReference type="EMBL" id="LN853313">
    <property type="protein sequence ID" value="CRY95623.1"/>
    <property type="molecule type" value="Genomic_DNA"/>
</dbReference>
<keyword evidence="2" id="KW-0614">Plasmid</keyword>
<geneLocation type="plasmid" evidence="2">
    <name>pRGRH0695</name>
</geneLocation>
<protein>
    <recommendedName>
        <fullName evidence="3">Post-segregation antitoxin CcdA</fullName>
    </recommendedName>
</protein>
<organism evidence="2">
    <name type="scientific">uncultured prokaryote</name>
    <dbReference type="NCBI Taxonomy" id="198431"/>
    <lineage>
        <taxon>unclassified sequences</taxon>
        <taxon>environmental samples</taxon>
    </lineage>
</organism>
<accession>A0A0H5Q195</accession>
<dbReference type="Pfam" id="PF07362">
    <property type="entry name" value="CcdA"/>
    <property type="match status" value="1"/>
</dbReference>
<reference evidence="2" key="1">
    <citation type="submission" date="2015-06" db="EMBL/GenBank/DDBJ databases">
        <authorList>
            <person name="Joergensen T."/>
        </authorList>
    </citation>
    <scope>NUCLEOTIDE SEQUENCE</scope>
    <source>
        <plasmid evidence="2">pRGRH0695</plasmid>
    </source>
</reference>
<keyword evidence="1" id="KW-1277">Toxin-antitoxin system</keyword>
<dbReference type="AlphaFoldDB" id="A0A0H5Q195"/>
<dbReference type="InterPro" id="IPR009956">
    <property type="entry name" value="Post-segregation_anti-tox_CcdA"/>
</dbReference>
<sequence length="79" mass="8852">MVAAAMRSKRTVSVTLEPSLLERARAAGINLSATLATALQHEINGSEAERWKRENRAAIQTLNRMVEERGLFSDDHRTF</sequence>
<name>A0A0H5Q195_9ZZZZ</name>